<dbReference type="Proteomes" id="UP001159363">
    <property type="component" value="Chromosome 3"/>
</dbReference>
<evidence type="ECO:0000313" key="1">
    <source>
        <dbReference type="EMBL" id="KAJ8890317.1"/>
    </source>
</evidence>
<dbReference type="EMBL" id="JARBHB010000003">
    <property type="protein sequence ID" value="KAJ8890317.1"/>
    <property type="molecule type" value="Genomic_DNA"/>
</dbReference>
<proteinExistence type="predicted"/>
<protein>
    <submittedName>
        <fullName evidence="1">Uncharacterized protein</fullName>
    </submittedName>
</protein>
<gene>
    <name evidence="1" type="ORF">PR048_009825</name>
</gene>
<keyword evidence="2" id="KW-1185">Reference proteome</keyword>
<organism evidence="1 2">
    <name type="scientific">Dryococelus australis</name>
    <dbReference type="NCBI Taxonomy" id="614101"/>
    <lineage>
        <taxon>Eukaryota</taxon>
        <taxon>Metazoa</taxon>
        <taxon>Ecdysozoa</taxon>
        <taxon>Arthropoda</taxon>
        <taxon>Hexapoda</taxon>
        <taxon>Insecta</taxon>
        <taxon>Pterygota</taxon>
        <taxon>Neoptera</taxon>
        <taxon>Polyneoptera</taxon>
        <taxon>Phasmatodea</taxon>
        <taxon>Verophasmatodea</taxon>
        <taxon>Anareolatae</taxon>
        <taxon>Phasmatidae</taxon>
        <taxon>Eurycanthinae</taxon>
        <taxon>Dryococelus</taxon>
    </lineage>
</organism>
<accession>A0ABQ9I1E4</accession>
<comment type="caution">
    <text evidence="1">The sequence shown here is derived from an EMBL/GenBank/DDBJ whole genome shotgun (WGS) entry which is preliminary data.</text>
</comment>
<sequence>MQRFAWEGCLLFGVLSFKGLGGGGIIKAGGRSTLWLEYAAPDKAEWVQFPVGPLPHVRNRVGRCRKLAGSLGDLPFETPMYSDASALKNFLLNSFKEANSFLGYQDIVQLCDVSIISSRQVWFFLAQVSCHRIPYSPATSLVENRLFRKLNDQFEGKLGNFGSSAACDVIAGDPAIALLRWTVSQLRYFRNIASRSVYRYIALPHCADDALHTTGKAWTPRGRWIRVRSREVSADPPSADVFFRDKQKKCVTSIERGREELFGRRPWRARSLTWDTHAEQGKEPSYPDYLALPPPPPPHLPPRPFTFSGWLLFAASCPHAKRARARAPLGSQMSDTGLCARRKLGRASRKSAVCAARNHLHATGWFHAAGVRPIKLDSQPSVSSDGGSPVRSARLAGSLPIKANRAQSPAGPPDFRKWESCRTMPFVRGPSRGSPVSSAPPFRRCFIFTSITLIGSQRFAFKSRPNLFNLHINNSMNVGKLEYPEKTRRPTPTPTMFTACKTKICPQACVNQLCYGGLIPHDLAATRIDDATDMRVVYPRPPLSLDVSTYLNLNIRDKFHKFATSHRAGRWSAGFLGDLPSPPPPRSFHSSAAPYSPLFTLIGSQDFDVRTLPKSIHSLAPKQSQPRTCERLLCNEKKGCKQDILWGVLFFSQHYQWRVVNCCKARWSLLTAVHSRCTQQEPVTTMQPRETECIPTTHKRAARDQLHASCDVT</sequence>
<name>A0ABQ9I1E4_9NEOP</name>
<reference evidence="1 2" key="1">
    <citation type="submission" date="2023-02" db="EMBL/GenBank/DDBJ databases">
        <title>LHISI_Scaffold_Assembly.</title>
        <authorList>
            <person name="Stuart O.P."/>
            <person name="Cleave R."/>
            <person name="Magrath M.J.L."/>
            <person name="Mikheyev A.S."/>
        </authorList>
    </citation>
    <scope>NUCLEOTIDE SEQUENCE [LARGE SCALE GENOMIC DNA]</scope>
    <source>
        <strain evidence="1">Daus_M_001</strain>
        <tissue evidence="1">Leg muscle</tissue>
    </source>
</reference>
<evidence type="ECO:0000313" key="2">
    <source>
        <dbReference type="Proteomes" id="UP001159363"/>
    </source>
</evidence>